<evidence type="ECO:0000259" key="7">
    <source>
        <dbReference type="Pfam" id="PF01103"/>
    </source>
</evidence>
<proteinExistence type="predicted"/>
<evidence type="ECO:0000313" key="9">
    <source>
        <dbReference type="Proteomes" id="UP001500067"/>
    </source>
</evidence>
<reference evidence="9" key="1">
    <citation type="journal article" date="2019" name="Int. J. Syst. Evol. Microbiol.">
        <title>The Global Catalogue of Microorganisms (GCM) 10K type strain sequencing project: providing services to taxonomists for standard genome sequencing and annotation.</title>
        <authorList>
            <consortium name="The Broad Institute Genomics Platform"/>
            <consortium name="The Broad Institute Genome Sequencing Center for Infectious Disease"/>
            <person name="Wu L."/>
            <person name="Ma J."/>
        </authorList>
    </citation>
    <scope>NUCLEOTIDE SEQUENCE [LARGE SCALE GENOMIC DNA]</scope>
    <source>
        <strain evidence="9">JCM 32105</strain>
    </source>
</reference>
<dbReference type="InterPro" id="IPR000184">
    <property type="entry name" value="Bac_surfAg_D15"/>
</dbReference>
<organism evidence="8 9">
    <name type="scientific">Nemorincola caseinilytica</name>
    <dbReference type="NCBI Taxonomy" id="2054315"/>
    <lineage>
        <taxon>Bacteria</taxon>
        <taxon>Pseudomonadati</taxon>
        <taxon>Bacteroidota</taxon>
        <taxon>Chitinophagia</taxon>
        <taxon>Chitinophagales</taxon>
        <taxon>Chitinophagaceae</taxon>
        <taxon>Nemorincola</taxon>
    </lineage>
</organism>
<dbReference type="InterPro" id="IPR039910">
    <property type="entry name" value="D15-like"/>
</dbReference>
<evidence type="ECO:0000256" key="5">
    <source>
        <dbReference type="ARBA" id="ARBA00023237"/>
    </source>
</evidence>
<protein>
    <submittedName>
        <fullName evidence="8">BamA/TamA family outer membrane protein</fullName>
    </submittedName>
</protein>
<gene>
    <name evidence="8" type="ORF">GCM10023093_31940</name>
</gene>
<evidence type="ECO:0000256" key="1">
    <source>
        <dbReference type="ARBA" id="ARBA00004370"/>
    </source>
</evidence>
<comment type="caution">
    <text evidence="8">The sequence shown here is derived from an EMBL/GenBank/DDBJ whole genome shotgun (WGS) entry which is preliminary data.</text>
</comment>
<dbReference type="PANTHER" id="PTHR12815">
    <property type="entry name" value="SORTING AND ASSEMBLY MACHINERY SAMM50 PROTEIN FAMILY MEMBER"/>
    <property type="match status" value="1"/>
</dbReference>
<evidence type="ECO:0000256" key="6">
    <source>
        <dbReference type="SAM" id="SignalP"/>
    </source>
</evidence>
<dbReference type="RefSeq" id="WP_345085607.1">
    <property type="nucleotide sequence ID" value="NZ_BAABFA010000024.1"/>
</dbReference>
<feature type="signal peptide" evidence="6">
    <location>
        <begin position="1"/>
        <end position="33"/>
    </location>
</feature>
<feature type="domain" description="Bacterial surface antigen (D15)" evidence="7">
    <location>
        <begin position="610"/>
        <end position="810"/>
    </location>
</feature>
<dbReference type="EMBL" id="BAABFA010000024">
    <property type="protein sequence ID" value="GAA4470519.1"/>
    <property type="molecule type" value="Genomic_DNA"/>
</dbReference>
<evidence type="ECO:0000256" key="3">
    <source>
        <dbReference type="ARBA" id="ARBA00022729"/>
    </source>
</evidence>
<name>A0ABP8NQ02_9BACT</name>
<keyword evidence="9" id="KW-1185">Reference proteome</keyword>
<keyword evidence="5" id="KW-0998">Cell outer membrane</keyword>
<evidence type="ECO:0000313" key="8">
    <source>
        <dbReference type="EMBL" id="GAA4470519.1"/>
    </source>
</evidence>
<dbReference type="Pfam" id="PF01103">
    <property type="entry name" value="Omp85"/>
    <property type="match status" value="1"/>
</dbReference>
<evidence type="ECO:0000256" key="4">
    <source>
        <dbReference type="ARBA" id="ARBA00023136"/>
    </source>
</evidence>
<keyword evidence="4" id="KW-0472">Membrane</keyword>
<dbReference type="PANTHER" id="PTHR12815:SF47">
    <property type="entry name" value="TRANSLOCATION AND ASSEMBLY MODULE SUBUNIT TAMA"/>
    <property type="match status" value="1"/>
</dbReference>
<evidence type="ECO:0000256" key="2">
    <source>
        <dbReference type="ARBA" id="ARBA00022692"/>
    </source>
</evidence>
<sequence length="812" mass="92833">MAGSVFYKRYICRCVLPLLLAALLAACSSTKHLEKDQYLLWKNKIVLKNETPMPNKGELKENLDNLVVQQPNSNFMGITVVKIPKKLWAYNRRYKRLHTRPDSLLPKSVQRPVIFDSLTMPQSEQNMKNYLFNQGFFYARVHDTVVFRKKKAYTTYTVETGPNYKIDRINYNIDDSAIAAVVRGASDATRLKKGTIFTYSLLEEERSRITTAVNNNGYRRFNLENITFKIDTIDRSIFKIGASPFENAVNYISRTAKRKGTLDIDIIIRKADDSLSYNKYTISKITVYPDYGGAEDRNDTNMITRNIKGVEFKYHSEYVLPRVLYRHMFLAPGNTYSKADEERTISRMGGLGIFHYIRVQFRENRVTRDSLDCSIYLNRAQKYDFSTNFEVSNGTTYDLGNSLSLNFRNKNFLRGANLLTISASGGIELYYDENLADDLYKRFQLLTQYYGINASLDFPKFVAPVASSIFSNSNLPHTVISVGENVIHRINYFQLLNTSATFSYNWRESETKTWTLTPAFINKIRLPEKELTDSFQKVLSSNEYLSNSYKQTFIEGENISFRFDNSARRKGRSYSYLRVAFEEAGGVLKGARKLGYALNQLYTLQDTNFAQYTKYDLDARHYFAIRKSVMALRFNGGVGIPYGPPWTLPYIKQYFAGGPYSLRGWRIRSLGPGSYRKSLTEKVNQIDLTGDIKLEANAEYRFPVMPLFAGAVKMNGALFADAGNIWLANPDTAYAGGELAMDKLGQDIAMDLGIGSRFEIASFLTVRVDMAIPVKKPYVHTNSGWVFKDIAPFDNGWRAENVVFSFSIGYPF</sequence>
<dbReference type="Proteomes" id="UP001500067">
    <property type="component" value="Unassembled WGS sequence"/>
</dbReference>
<comment type="subcellular location">
    <subcellularLocation>
        <location evidence="1">Membrane</location>
    </subcellularLocation>
</comment>
<dbReference type="Gene3D" id="2.40.160.50">
    <property type="entry name" value="membrane protein fhac: a member of the omp85/tpsb transporter family"/>
    <property type="match status" value="1"/>
</dbReference>
<keyword evidence="3 6" id="KW-0732">Signal</keyword>
<feature type="chain" id="PRO_5045198642" evidence="6">
    <location>
        <begin position="34"/>
        <end position="812"/>
    </location>
</feature>
<accession>A0ABP8NQ02</accession>
<keyword evidence="2" id="KW-0812">Transmembrane</keyword>